<keyword evidence="4" id="KW-1185">Reference proteome</keyword>
<dbReference type="InParanoid" id="A0A084QM39"/>
<evidence type="ECO:0000313" key="4">
    <source>
        <dbReference type="Proteomes" id="UP000028524"/>
    </source>
</evidence>
<dbReference type="PANTHER" id="PTHR37534:SF49">
    <property type="entry name" value="LYSINE BIOSYNTHESIS REGULATORY PROTEIN LYS14"/>
    <property type="match status" value="1"/>
</dbReference>
<evidence type="ECO:0000313" key="3">
    <source>
        <dbReference type="EMBL" id="KFA65024.1"/>
    </source>
</evidence>
<reference evidence="3 4" key="1">
    <citation type="journal article" date="2014" name="BMC Genomics">
        <title>Comparative genome sequencing reveals chemotype-specific gene clusters in the toxigenic black mold Stachybotrys.</title>
        <authorList>
            <person name="Semeiks J."/>
            <person name="Borek D."/>
            <person name="Otwinowski Z."/>
            <person name="Grishin N.V."/>
        </authorList>
    </citation>
    <scope>NUCLEOTIDE SEQUENCE [LARGE SCALE GENOMIC DNA]</scope>
    <source>
        <strain evidence="3 4">IBT 40285</strain>
    </source>
</reference>
<comment type="subcellular location">
    <subcellularLocation>
        <location evidence="1">Nucleus</location>
    </subcellularLocation>
</comment>
<dbReference type="GO" id="GO:0003700">
    <property type="term" value="F:DNA-binding transcription factor activity"/>
    <property type="evidence" value="ECO:0007669"/>
    <property type="project" value="TreeGrafter"/>
</dbReference>
<name>A0A084QM39_STAC4</name>
<dbReference type="Pfam" id="PF11951">
    <property type="entry name" value="Fungal_trans_2"/>
    <property type="match status" value="1"/>
</dbReference>
<accession>A0A084QM39</accession>
<dbReference type="Proteomes" id="UP000028524">
    <property type="component" value="Unassembled WGS sequence"/>
</dbReference>
<dbReference type="GO" id="GO:0045944">
    <property type="term" value="P:positive regulation of transcription by RNA polymerase II"/>
    <property type="evidence" value="ECO:0007669"/>
    <property type="project" value="TreeGrafter"/>
</dbReference>
<dbReference type="GO" id="GO:0000976">
    <property type="term" value="F:transcription cis-regulatory region binding"/>
    <property type="evidence" value="ECO:0007669"/>
    <property type="project" value="TreeGrafter"/>
</dbReference>
<evidence type="ECO:0000256" key="2">
    <source>
        <dbReference type="ARBA" id="ARBA00023242"/>
    </source>
</evidence>
<dbReference type="EMBL" id="KL660623">
    <property type="protein sequence ID" value="KFA65024.1"/>
    <property type="molecule type" value="Genomic_DNA"/>
</dbReference>
<sequence>MGPVTDRPLDDKISTSQVLSLKTTPSPQSQENWSLIPQQLPNGITLPPRYRRLLSYFSEEILASLSTHPSIHHDLRQGLIPVMLGSPPLLSASLALSASGLLSRTITEIDGVDTTRVIEHLQTSGLSLLSTSLQTEQNNENYEVLLVTCLIWCLADVFAARQGVSSWRVHLKGVKAILDDKYAEGRIFMTSGPTRSALRHLYLLYLSLQTLPHLSSTNLSDPALSVWNRRGGDSNDGDPRIDGFLGYDAAILDILQQTNQVSSSNHEGSMVTQNADRLIRKVESMIHRDKRRSLDVSISTLLQPQASRDFDFCHKSFQQATLIQLYRLQQAPSSSNRVQAAVKSISSMIDSMTQGLPCHTWVAMSMPLFTIGCEAFDDEQQEYVRDKIQKLDTCLGSLHVRIVRQALEDIWRFRKELQDHDGKLCASELLDKVQYNVVLF</sequence>
<dbReference type="OMA" id="GCEAYKE"/>
<dbReference type="GO" id="GO:0005634">
    <property type="term" value="C:nucleus"/>
    <property type="evidence" value="ECO:0007669"/>
    <property type="project" value="UniProtKB-SubCell"/>
</dbReference>
<dbReference type="AlphaFoldDB" id="A0A084QM39"/>
<protein>
    <submittedName>
        <fullName evidence="3">Uncharacterized protein</fullName>
    </submittedName>
</protein>
<gene>
    <name evidence="3" type="ORF">S40285_05632</name>
</gene>
<organism evidence="3 4">
    <name type="scientific">Stachybotrys chlorohalonatus (strain IBT 40285)</name>
    <dbReference type="NCBI Taxonomy" id="1283841"/>
    <lineage>
        <taxon>Eukaryota</taxon>
        <taxon>Fungi</taxon>
        <taxon>Dikarya</taxon>
        <taxon>Ascomycota</taxon>
        <taxon>Pezizomycotina</taxon>
        <taxon>Sordariomycetes</taxon>
        <taxon>Hypocreomycetidae</taxon>
        <taxon>Hypocreales</taxon>
        <taxon>Stachybotryaceae</taxon>
        <taxon>Stachybotrys</taxon>
    </lineage>
</organism>
<dbReference type="PANTHER" id="PTHR37534">
    <property type="entry name" value="TRANSCRIPTIONAL ACTIVATOR PROTEIN UGA3"/>
    <property type="match status" value="1"/>
</dbReference>
<dbReference type="HOGENOM" id="CLU_032584_0_0_1"/>
<dbReference type="OrthoDB" id="5229455at2759"/>
<dbReference type="InterPro" id="IPR021858">
    <property type="entry name" value="Fun_TF"/>
</dbReference>
<dbReference type="STRING" id="1283841.A0A084QM39"/>
<proteinExistence type="predicted"/>
<evidence type="ECO:0000256" key="1">
    <source>
        <dbReference type="ARBA" id="ARBA00004123"/>
    </source>
</evidence>
<keyword evidence="2" id="KW-0539">Nucleus</keyword>